<evidence type="ECO:0000313" key="1">
    <source>
        <dbReference type="EMBL" id="ODQ59932.1"/>
    </source>
</evidence>
<dbReference type="EMBL" id="KV454210">
    <property type="protein sequence ID" value="ODQ59932.1"/>
    <property type="molecule type" value="Genomic_DNA"/>
</dbReference>
<organism evidence="1 2">
    <name type="scientific">Wickerhamomyces anomalus (strain ATCC 58044 / CBS 1984 / NCYC 433 / NRRL Y-366-8)</name>
    <name type="common">Yeast</name>
    <name type="synonym">Hansenula anomala</name>
    <dbReference type="NCBI Taxonomy" id="683960"/>
    <lineage>
        <taxon>Eukaryota</taxon>
        <taxon>Fungi</taxon>
        <taxon>Dikarya</taxon>
        <taxon>Ascomycota</taxon>
        <taxon>Saccharomycotina</taxon>
        <taxon>Saccharomycetes</taxon>
        <taxon>Phaffomycetales</taxon>
        <taxon>Wickerhamomycetaceae</taxon>
        <taxon>Wickerhamomyces</taxon>
    </lineage>
</organism>
<dbReference type="RefSeq" id="XP_019039139.1">
    <property type="nucleotide sequence ID" value="XM_019185628.1"/>
</dbReference>
<protein>
    <submittedName>
        <fullName evidence="1">Uncharacterized protein</fullName>
    </submittedName>
</protein>
<reference evidence="1 2" key="1">
    <citation type="journal article" date="2016" name="Proc. Natl. Acad. Sci. U.S.A.">
        <title>Comparative genomics of biotechnologically important yeasts.</title>
        <authorList>
            <person name="Riley R."/>
            <person name="Haridas S."/>
            <person name="Wolfe K.H."/>
            <person name="Lopes M.R."/>
            <person name="Hittinger C.T."/>
            <person name="Goeker M."/>
            <person name="Salamov A.A."/>
            <person name="Wisecaver J.H."/>
            <person name="Long T.M."/>
            <person name="Calvey C.H."/>
            <person name="Aerts A.L."/>
            <person name="Barry K.W."/>
            <person name="Choi C."/>
            <person name="Clum A."/>
            <person name="Coughlan A.Y."/>
            <person name="Deshpande S."/>
            <person name="Douglass A.P."/>
            <person name="Hanson S.J."/>
            <person name="Klenk H.-P."/>
            <person name="LaButti K.M."/>
            <person name="Lapidus A."/>
            <person name="Lindquist E.A."/>
            <person name="Lipzen A.M."/>
            <person name="Meier-Kolthoff J.P."/>
            <person name="Ohm R.A."/>
            <person name="Otillar R.P."/>
            <person name="Pangilinan J.L."/>
            <person name="Peng Y."/>
            <person name="Rokas A."/>
            <person name="Rosa C.A."/>
            <person name="Scheuner C."/>
            <person name="Sibirny A.A."/>
            <person name="Slot J.C."/>
            <person name="Stielow J.B."/>
            <person name="Sun H."/>
            <person name="Kurtzman C.P."/>
            <person name="Blackwell M."/>
            <person name="Grigoriev I.V."/>
            <person name="Jeffries T.W."/>
        </authorList>
    </citation>
    <scope>NUCLEOTIDE SEQUENCE [LARGE SCALE GENOMIC DNA]</scope>
    <source>
        <strain evidence="2">ATCC 58044 / CBS 1984 / NCYC 433 / NRRL Y-366-8</strain>
    </source>
</reference>
<keyword evidence="2" id="KW-1185">Reference proteome</keyword>
<dbReference type="AlphaFoldDB" id="A0A1E3P4W3"/>
<dbReference type="Proteomes" id="UP000094112">
    <property type="component" value="Unassembled WGS sequence"/>
</dbReference>
<accession>A0A1E3P4W3</accession>
<dbReference type="GeneID" id="30202874"/>
<sequence>MCFNFRTLINNQASKICMCYRLHVARFHPLRLLLNFSTSLTPSCITKVLLTSSTPVLLQVESINSYTNDPDQEHKITQD</sequence>
<evidence type="ECO:0000313" key="2">
    <source>
        <dbReference type="Proteomes" id="UP000094112"/>
    </source>
</evidence>
<proteinExistence type="predicted"/>
<name>A0A1E3P4W3_WICAA</name>
<gene>
    <name evidence="1" type="ORF">WICANDRAFT_83942</name>
</gene>